<protein>
    <recommendedName>
        <fullName evidence="6">Protein kinase domain-containing protein</fullName>
    </recommendedName>
</protein>
<keyword evidence="8" id="KW-1185">Reference proteome</keyword>
<evidence type="ECO:0000256" key="5">
    <source>
        <dbReference type="ARBA" id="ARBA00022840"/>
    </source>
</evidence>
<name>A0A9R1VQ20_LACSA</name>
<evidence type="ECO:0000313" key="7">
    <source>
        <dbReference type="EMBL" id="KAJ0211552.1"/>
    </source>
</evidence>
<dbReference type="PANTHER" id="PTHR27002:SF1086">
    <property type="entry name" value="BULB-TYPE LECTIN DOMAIN-CONTAINING PROTEIN-RELATED"/>
    <property type="match status" value="1"/>
</dbReference>
<accession>A0A9R1VQ20</accession>
<dbReference type="InterPro" id="IPR000719">
    <property type="entry name" value="Prot_kinase_dom"/>
</dbReference>
<evidence type="ECO:0000256" key="2">
    <source>
        <dbReference type="ARBA" id="ARBA00022679"/>
    </source>
</evidence>
<keyword evidence="4" id="KW-0418">Kinase</keyword>
<keyword evidence="3" id="KW-0547">Nucleotide-binding</keyword>
<dbReference type="Proteomes" id="UP000235145">
    <property type="component" value="Unassembled WGS sequence"/>
</dbReference>
<evidence type="ECO:0000313" key="8">
    <source>
        <dbReference type="Proteomes" id="UP000235145"/>
    </source>
</evidence>
<evidence type="ECO:0000256" key="3">
    <source>
        <dbReference type="ARBA" id="ARBA00022741"/>
    </source>
</evidence>
<gene>
    <name evidence="7" type="ORF">LSAT_V11C400157340</name>
</gene>
<evidence type="ECO:0000256" key="4">
    <source>
        <dbReference type="ARBA" id="ARBA00022777"/>
    </source>
</evidence>
<evidence type="ECO:0000256" key="1">
    <source>
        <dbReference type="ARBA" id="ARBA00022527"/>
    </source>
</evidence>
<dbReference type="InterPro" id="IPR011009">
    <property type="entry name" value="Kinase-like_dom_sf"/>
</dbReference>
<feature type="domain" description="Protein kinase" evidence="6">
    <location>
        <begin position="13"/>
        <end position="121"/>
    </location>
</feature>
<comment type="caution">
    <text evidence="7">The sequence shown here is derived from an EMBL/GenBank/DDBJ whole genome shotgun (WGS) entry which is preliminary data.</text>
</comment>
<reference evidence="7 8" key="1">
    <citation type="journal article" date="2017" name="Nat. Commun.">
        <title>Genome assembly with in vitro proximity ligation data and whole-genome triplication in lettuce.</title>
        <authorList>
            <person name="Reyes-Chin-Wo S."/>
            <person name="Wang Z."/>
            <person name="Yang X."/>
            <person name="Kozik A."/>
            <person name="Arikit S."/>
            <person name="Song C."/>
            <person name="Xia L."/>
            <person name="Froenicke L."/>
            <person name="Lavelle D.O."/>
            <person name="Truco M.J."/>
            <person name="Xia R."/>
            <person name="Zhu S."/>
            <person name="Xu C."/>
            <person name="Xu H."/>
            <person name="Xu X."/>
            <person name="Cox K."/>
            <person name="Korf I."/>
            <person name="Meyers B.C."/>
            <person name="Michelmore R.W."/>
        </authorList>
    </citation>
    <scope>NUCLEOTIDE SEQUENCE [LARGE SCALE GENOMIC DNA]</scope>
    <source>
        <strain evidence="8">cv. Salinas</strain>
        <tissue evidence="7">Seedlings</tissue>
    </source>
</reference>
<dbReference type="GO" id="GO:0004674">
    <property type="term" value="F:protein serine/threonine kinase activity"/>
    <property type="evidence" value="ECO:0007669"/>
    <property type="project" value="UniProtKB-KW"/>
</dbReference>
<dbReference type="GO" id="GO:0005524">
    <property type="term" value="F:ATP binding"/>
    <property type="evidence" value="ECO:0007669"/>
    <property type="project" value="UniProtKB-KW"/>
</dbReference>
<dbReference type="SUPFAM" id="SSF56112">
    <property type="entry name" value="Protein kinase-like (PK-like)"/>
    <property type="match status" value="1"/>
</dbReference>
<dbReference type="Gene3D" id="3.30.200.20">
    <property type="entry name" value="Phosphorylase Kinase, domain 1"/>
    <property type="match status" value="1"/>
</dbReference>
<sequence>MNLESIIAAIEDFLEKNMLGQGGFGPVYKGKLPRGEEIAVKRFSSLSGKGLQEFKNEVILLGYCIRGEEQILLYEYMPNRSLDTFIFEYGTRESKEVTLEGRVQFDLLQATQRDNLIYLVN</sequence>
<organism evidence="7 8">
    <name type="scientific">Lactuca sativa</name>
    <name type="common">Garden lettuce</name>
    <dbReference type="NCBI Taxonomy" id="4236"/>
    <lineage>
        <taxon>Eukaryota</taxon>
        <taxon>Viridiplantae</taxon>
        <taxon>Streptophyta</taxon>
        <taxon>Embryophyta</taxon>
        <taxon>Tracheophyta</taxon>
        <taxon>Spermatophyta</taxon>
        <taxon>Magnoliopsida</taxon>
        <taxon>eudicotyledons</taxon>
        <taxon>Gunneridae</taxon>
        <taxon>Pentapetalae</taxon>
        <taxon>asterids</taxon>
        <taxon>campanulids</taxon>
        <taxon>Asterales</taxon>
        <taxon>Asteraceae</taxon>
        <taxon>Cichorioideae</taxon>
        <taxon>Cichorieae</taxon>
        <taxon>Lactucinae</taxon>
        <taxon>Lactuca</taxon>
    </lineage>
</organism>
<dbReference type="PANTHER" id="PTHR27002">
    <property type="entry name" value="RECEPTOR-LIKE SERINE/THREONINE-PROTEIN KINASE SD1-8"/>
    <property type="match status" value="1"/>
</dbReference>
<dbReference type="AlphaFoldDB" id="A0A9R1VQ20"/>
<keyword evidence="1" id="KW-0723">Serine/threonine-protein kinase</keyword>
<proteinExistence type="predicted"/>
<keyword evidence="5" id="KW-0067">ATP-binding</keyword>
<evidence type="ECO:0000259" key="6">
    <source>
        <dbReference type="PROSITE" id="PS50011"/>
    </source>
</evidence>
<dbReference type="EMBL" id="NBSK02000004">
    <property type="protein sequence ID" value="KAJ0211552.1"/>
    <property type="molecule type" value="Genomic_DNA"/>
</dbReference>
<keyword evidence="2" id="KW-0808">Transferase</keyword>
<dbReference type="PROSITE" id="PS50011">
    <property type="entry name" value="PROTEIN_KINASE_DOM"/>
    <property type="match status" value="1"/>
</dbReference>